<reference evidence="1 2" key="1">
    <citation type="submission" date="2022-11" db="EMBL/GenBank/DDBJ databases">
        <title>Haliovirga abyssi gen. nov., sp. nov., a mesophilic fermentative bacterium isolated from the Iheya North hydrothermal field and the proposal of Haliovirgaceae fam. nov.</title>
        <authorList>
            <person name="Miyazaki U."/>
            <person name="Tame A."/>
            <person name="Miyazaki J."/>
            <person name="Takai K."/>
            <person name="Sawayama S."/>
            <person name="Kitajima M."/>
            <person name="Okamoto A."/>
            <person name="Nakagawa S."/>
        </authorList>
    </citation>
    <scope>NUCLEOTIDE SEQUENCE [LARGE SCALE GENOMIC DNA]</scope>
    <source>
        <strain evidence="1 2">IC12</strain>
        <plasmid evidence="1 2">pHIC</plasmid>
    </source>
</reference>
<dbReference type="KEGG" id="haby:HLVA_20850"/>
<keyword evidence="1" id="KW-0449">Lipoprotein</keyword>
<dbReference type="InterPro" id="IPR027024">
    <property type="entry name" value="UCP027386_ABC_sbc_TM0202"/>
</dbReference>
<accession>A0AAU9DDB5</accession>
<dbReference type="Gene3D" id="3.40.190.10">
    <property type="entry name" value="Periplasmic binding protein-like II"/>
    <property type="match status" value="2"/>
</dbReference>
<dbReference type="Proteomes" id="UP001321582">
    <property type="component" value="Plasmid pHIC"/>
</dbReference>
<organism evidence="1 2">
    <name type="scientific">Haliovirga abyssi</name>
    <dbReference type="NCBI Taxonomy" id="2996794"/>
    <lineage>
        <taxon>Bacteria</taxon>
        <taxon>Fusobacteriati</taxon>
        <taxon>Fusobacteriota</taxon>
        <taxon>Fusobacteriia</taxon>
        <taxon>Fusobacteriales</taxon>
        <taxon>Haliovirgaceae</taxon>
        <taxon>Haliovirga</taxon>
    </lineage>
</organism>
<dbReference type="PANTHER" id="PTHR30024:SF46">
    <property type="entry name" value="ABC TRANSPORTER, SUBSTRATE-BINDING LIPOPROTEIN"/>
    <property type="match status" value="1"/>
</dbReference>
<dbReference type="EMBL" id="AP027060">
    <property type="protein sequence ID" value="BDU51516.1"/>
    <property type="molecule type" value="Genomic_DNA"/>
</dbReference>
<geneLocation type="plasmid" evidence="1 2">
    <name>pHIC</name>
</geneLocation>
<evidence type="ECO:0000313" key="2">
    <source>
        <dbReference type="Proteomes" id="UP001321582"/>
    </source>
</evidence>
<keyword evidence="1" id="KW-0614">Plasmid</keyword>
<keyword evidence="2" id="KW-1185">Reference proteome</keyword>
<dbReference type="AlphaFoldDB" id="A0AAU9DDB5"/>
<proteinExistence type="predicted"/>
<gene>
    <name evidence="1" type="ORF">HLVA_20850</name>
</gene>
<dbReference type="PANTHER" id="PTHR30024">
    <property type="entry name" value="ALIPHATIC SULFONATES-BINDING PROTEIN-RELATED"/>
    <property type="match status" value="1"/>
</dbReference>
<name>A0AAU9DDB5_9FUSO</name>
<evidence type="ECO:0000313" key="1">
    <source>
        <dbReference type="EMBL" id="BDU51516.1"/>
    </source>
</evidence>
<sequence length="304" mass="34145">MKKILLLLSLFIITISAYSITIITPKAPPAIPILRAKENDSTINIQYYTNANTEVIPKIIKEKGNLYIIPSNVAAKLYNKGKDLKILGITSLGLVYLLSSDENINSIKDLNSKEIYIGAQGSSPDVIAQFAFAKNKVTPMIKYGSSQEITKMLLTNRIKTAVVPEPLASLVLSKNKKVKRVVKFTKEWKKIDSNLKGIPQVALVVPTKYYNKNKAKIDEILLNLKKSSDWVNSHKEEAAKLGKEKLQLSKLFSAKIIFDSIDYMNLVFISKGESKYLIPYFNHLKNINPKMIGGKLPNEKIYIK</sequence>
<dbReference type="SUPFAM" id="SSF53850">
    <property type="entry name" value="Periplasmic binding protein-like II"/>
    <property type="match status" value="1"/>
</dbReference>
<dbReference type="RefSeq" id="WP_307905601.1">
    <property type="nucleotide sequence ID" value="NZ_AP027060.1"/>
</dbReference>
<dbReference type="PIRSF" id="PIRSF027386">
    <property type="entry name" value="UCP027386_ABC_sbc_TM0202"/>
    <property type="match status" value="1"/>
</dbReference>
<protein>
    <submittedName>
        <fullName evidence="1">Lipoprotein</fullName>
    </submittedName>
</protein>